<accession>A0ABS6FBB7</accession>
<protein>
    <submittedName>
        <fullName evidence="3">5-bromo-4-chloroindolyl phosphate hydrolysis family protein</fullName>
    </submittedName>
</protein>
<dbReference type="EMBL" id="JAHLQN010000001">
    <property type="protein sequence ID" value="MBU5626619.1"/>
    <property type="molecule type" value="Genomic_DNA"/>
</dbReference>
<dbReference type="Proteomes" id="UP000787672">
    <property type="component" value="Unassembled WGS sequence"/>
</dbReference>
<comment type="caution">
    <text evidence="3">The sequence shown here is derived from an EMBL/GenBank/DDBJ whole genome shotgun (WGS) entry which is preliminary data.</text>
</comment>
<keyword evidence="2" id="KW-0812">Transmembrane</keyword>
<reference evidence="3 4" key="1">
    <citation type="submission" date="2021-06" db="EMBL/GenBank/DDBJ databases">
        <authorList>
            <person name="Sun Q."/>
            <person name="Li D."/>
        </authorList>
    </citation>
    <scope>NUCLEOTIDE SEQUENCE [LARGE SCALE GENOMIC DNA]</scope>
    <source>
        <strain evidence="3 4">MSJ-2</strain>
    </source>
</reference>
<gene>
    <name evidence="3" type="ORF">KQI82_06750</name>
</gene>
<organism evidence="3 4">
    <name type="scientific">Dysosmobacter acutus</name>
    <dbReference type="NCBI Taxonomy" id="2841504"/>
    <lineage>
        <taxon>Bacteria</taxon>
        <taxon>Bacillati</taxon>
        <taxon>Bacillota</taxon>
        <taxon>Clostridia</taxon>
        <taxon>Eubacteriales</taxon>
        <taxon>Oscillospiraceae</taxon>
        <taxon>Dysosmobacter</taxon>
    </lineage>
</organism>
<feature type="transmembrane region" description="Helical" evidence="2">
    <location>
        <begin position="111"/>
        <end position="136"/>
    </location>
</feature>
<dbReference type="RefSeq" id="WP_216632095.1">
    <property type="nucleotide sequence ID" value="NZ_JAHLQN010000001.1"/>
</dbReference>
<keyword evidence="2" id="KW-0472">Membrane</keyword>
<dbReference type="Pfam" id="PF10112">
    <property type="entry name" value="Halogen_Hydrol"/>
    <property type="match status" value="1"/>
</dbReference>
<sequence length="412" mass="45817">MSGNQYNYGSGGTGKKDNDWLSWVLIVFLFATGIWPIALIVLFMKLSDGDSGKKKRQQAPPPLAAEAPSTRPSAPTSPRARQGSARAPQSAARKVTRTPAMKSSNARWMKIVGVIAAVIGILATADTLDTIFWLGVDRYELWELLQNLAWLLAGGGLFFAGRTMDRRAARYQKYLAVIGEFEAMSIEDVSKKLGISRKTVEKDLARMIDKGVFGTSAYLDVALGYFFRSGQADAELRRSQQAAKEEKNPPPKEAEEGYSGILRNIRRANDKIADPVLTAKIDHLESVTARIFRAVEEDPRKKDRISTFLNYYLPTTQKLLDSYAEFESAGIEGENLRQAKQRIEDTMDSIIKGFERQLDELYAADYMDVDSDIRVMETMLNRDSASVERDFGLGKKKDVDLGGTAAQTKESD</sequence>
<dbReference type="InterPro" id="IPR018770">
    <property type="entry name" value="ChloroindolylP_hydrolase"/>
</dbReference>
<evidence type="ECO:0000256" key="1">
    <source>
        <dbReference type="SAM" id="MobiDB-lite"/>
    </source>
</evidence>
<feature type="compositionally biased region" description="Low complexity" evidence="1">
    <location>
        <begin position="64"/>
        <end position="81"/>
    </location>
</feature>
<evidence type="ECO:0000313" key="3">
    <source>
        <dbReference type="EMBL" id="MBU5626619.1"/>
    </source>
</evidence>
<name>A0ABS6FBB7_9FIRM</name>
<evidence type="ECO:0000313" key="4">
    <source>
        <dbReference type="Proteomes" id="UP000787672"/>
    </source>
</evidence>
<evidence type="ECO:0000256" key="2">
    <source>
        <dbReference type="SAM" id="Phobius"/>
    </source>
</evidence>
<feature type="region of interest" description="Disordered" evidence="1">
    <location>
        <begin position="51"/>
        <end position="101"/>
    </location>
</feature>
<keyword evidence="2" id="KW-1133">Transmembrane helix</keyword>
<keyword evidence="4" id="KW-1185">Reference proteome</keyword>
<feature type="region of interest" description="Disordered" evidence="1">
    <location>
        <begin position="238"/>
        <end position="258"/>
    </location>
</feature>
<feature type="transmembrane region" description="Helical" evidence="2">
    <location>
        <begin position="148"/>
        <end position="164"/>
    </location>
</feature>
<feature type="transmembrane region" description="Helical" evidence="2">
    <location>
        <begin position="20"/>
        <end position="46"/>
    </location>
</feature>
<feature type="compositionally biased region" description="Basic and acidic residues" evidence="1">
    <location>
        <begin position="238"/>
        <end position="255"/>
    </location>
</feature>
<proteinExistence type="predicted"/>